<protein>
    <submittedName>
        <fullName evidence="1">Uncharacterized protein</fullName>
    </submittedName>
</protein>
<evidence type="ECO:0000313" key="1">
    <source>
        <dbReference type="EMBL" id="QEK13707.1"/>
    </source>
</evidence>
<dbReference type="Proteomes" id="UP000324646">
    <property type="component" value="Chromosome"/>
</dbReference>
<accession>A0A5C0SJ36</accession>
<dbReference type="AlphaFoldDB" id="A0A5C0SJ36"/>
<keyword evidence="2" id="KW-1185">Reference proteome</keyword>
<evidence type="ECO:0000313" key="2">
    <source>
        <dbReference type="Proteomes" id="UP000324646"/>
    </source>
</evidence>
<organism evidence="1 2">
    <name type="scientific">Crassaminicella thermophila</name>
    <dbReference type="NCBI Taxonomy" id="2599308"/>
    <lineage>
        <taxon>Bacteria</taxon>
        <taxon>Bacillati</taxon>
        <taxon>Bacillota</taxon>
        <taxon>Clostridia</taxon>
        <taxon>Eubacteriales</taxon>
        <taxon>Clostridiaceae</taxon>
        <taxon>Crassaminicella</taxon>
    </lineage>
</organism>
<reference evidence="1 2" key="1">
    <citation type="submission" date="2019-07" db="EMBL/GenBank/DDBJ databases">
        <title>Complete genome of Crassaminicella thermophila SY095.</title>
        <authorList>
            <person name="Li X."/>
        </authorList>
    </citation>
    <scope>NUCLEOTIDE SEQUENCE [LARGE SCALE GENOMIC DNA]</scope>
    <source>
        <strain evidence="1 2">SY095</strain>
    </source>
</reference>
<dbReference type="KEGG" id="crs:FQB35_14835"/>
<sequence>MARDYNLTVLKLMELNGLKGEFNLP</sequence>
<dbReference type="EMBL" id="CP042243">
    <property type="protein sequence ID" value="QEK13707.1"/>
    <property type="molecule type" value="Genomic_DNA"/>
</dbReference>
<name>A0A5C0SJ36_CRATE</name>
<gene>
    <name evidence="1" type="ORF">FQB35_14835</name>
</gene>
<proteinExistence type="predicted"/>